<dbReference type="Gene3D" id="3.90.550.10">
    <property type="entry name" value="Spore Coat Polysaccharide Biosynthesis Protein SpsA, Chain A"/>
    <property type="match status" value="1"/>
</dbReference>
<dbReference type="AlphaFoldDB" id="A0A1B8R4M1"/>
<evidence type="ECO:0000256" key="1">
    <source>
        <dbReference type="SAM" id="Phobius"/>
    </source>
</evidence>
<protein>
    <submittedName>
        <fullName evidence="3">Succinoglycan biosynthesis protein</fullName>
    </submittedName>
</protein>
<dbReference type="GeneID" id="61422848"/>
<dbReference type="InterPro" id="IPR001173">
    <property type="entry name" value="Glyco_trans_2-like"/>
</dbReference>
<sequence>MDNFQHPVPGKLTTAIVICCYSDKRWDILNKAIAAAARQVPAADEIVVIVDHNPALALRLRAKCFETPVRIVENIHPPGLSGARNTGISVSRGEVILFLDDDAVSDQDLLATLGRQLEDPSVLGAVSAIRPLWETDRPSWFPEEFLWTLGCTYRGLHPGPVRNLIGASMCIRRDVFDHTGGFDSGLGRTAKALPLGCEETELCIRATKALPHGRFVFEPSSGSDHAIPADRATWKYFLHRCWAEGLSKACLSLMAGSGEALASEKTYMTRTLPQGVMRGFADVLLGQPSGLLRAVALGAGLAATAAGFALGRTRAALTRPFTSVPARTLEPVE</sequence>
<dbReference type="Pfam" id="PF00535">
    <property type="entry name" value="Glycos_transf_2"/>
    <property type="match status" value="1"/>
</dbReference>
<dbReference type="PANTHER" id="PTHR43685:SF2">
    <property type="entry name" value="GLYCOSYLTRANSFERASE 2-LIKE DOMAIN-CONTAINING PROTEIN"/>
    <property type="match status" value="1"/>
</dbReference>
<dbReference type="EMBL" id="KX491024">
    <property type="protein sequence ID" value="AOO93388.1"/>
    <property type="molecule type" value="Genomic_DNA"/>
</dbReference>
<reference evidence="3" key="1">
    <citation type="journal article" date="2015" name="BMC Genomics">
        <title>Transcriptome profiling of a Rhizobium leguminosarum bv. trifolii rosR mutant reveals the role of the transcriptional regulator RosR in motility, synthesis of cell-surface components, and other cellular processes.</title>
        <authorList>
            <person name="Rachwal K."/>
            <person name="Matczynska E."/>
            <person name="Janczarek M."/>
        </authorList>
    </citation>
    <scope>NUCLEOTIDE SEQUENCE</scope>
    <source>
        <strain evidence="3">Rt24.2</strain>
    </source>
</reference>
<feature type="transmembrane region" description="Helical" evidence="1">
    <location>
        <begin position="290"/>
        <end position="310"/>
    </location>
</feature>
<organism evidence="3">
    <name type="scientific">Rhizobium leguminosarum bv. trifolii</name>
    <dbReference type="NCBI Taxonomy" id="386"/>
    <lineage>
        <taxon>Bacteria</taxon>
        <taxon>Pseudomonadati</taxon>
        <taxon>Pseudomonadota</taxon>
        <taxon>Alphaproteobacteria</taxon>
        <taxon>Hyphomicrobiales</taxon>
        <taxon>Rhizobiaceae</taxon>
        <taxon>Rhizobium/Agrobacterium group</taxon>
        <taxon>Rhizobium</taxon>
    </lineage>
</organism>
<dbReference type="SUPFAM" id="SSF53448">
    <property type="entry name" value="Nucleotide-diphospho-sugar transferases"/>
    <property type="match status" value="1"/>
</dbReference>
<keyword evidence="1" id="KW-0812">Transmembrane</keyword>
<dbReference type="InterPro" id="IPR050834">
    <property type="entry name" value="Glycosyltransf_2"/>
</dbReference>
<keyword evidence="1" id="KW-0472">Membrane</keyword>
<reference evidence="3" key="2">
    <citation type="journal article" date="2016" name="Front. Microbiol.">
        <title>The Regulatory Protein RosR Affects Rhizobium leguminosarum bv. trifolii Protein Profiles, Cell Surface Properties, and Symbiosis with Clover.</title>
        <authorList>
            <person name="Rachwal K."/>
            <person name="Boguszewska A."/>
            <person name="Kopcinska J."/>
            <person name="Karas M."/>
            <person name="Tchorzewski M."/>
            <person name="Janczarek M."/>
        </authorList>
    </citation>
    <scope>NUCLEOTIDE SEQUENCE</scope>
    <source>
        <strain evidence="3">Rt24.2</strain>
    </source>
</reference>
<dbReference type="InterPro" id="IPR029044">
    <property type="entry name" value="Nucleotide-diphossugar_trans"/>
</dbReference>
<evidence type="ECO:0000313" key="3">
    <source>
        <dbReference type="EMBL" id="AOO93388.1"/>
    </source>
</evidence>
<evidence type="ECO:0000259" key="2">
    <source>
        <dbReference type="Pfam" id="PF00535"/>
    </source>
</evidence>
<name>A0A1B8R4M1_RHILT</name>
<feature type="domain" description="Glycosyltransferase 2-like" evidence="2">
    <location>
        <begin position="16"/>
        <end position="177"/>
    </location>
</feature>
<proteinExistence type="predicted"/>
<dbReference type="PANTHER" id="PTHR43685">
    <property type="entry name" value="GLYCOSYLTRANSFERASE"/>
    <property type="match status" value="1"/>
</dbReference>
<accession>A0A1B8R4M1</accession>
<dbReference type="RefSeq" id="WP_028734149.1">
    <property type="nucleotide sequence ID" value="NZ_MAMO01000166.1"/>
</dbReference>
<keyword evidence="1" id="KW-1133">Transmembrane helix</keyword>